<evidence type="ECO:0000313" key="1">
    <source>
        <dbReference type="EMBL" id="XPM67442.1"/>
    </source>
</evidence>
<accession>A0ACD5H2Z3</accession>
<proteinExistence type="predicted"/>
<evidence type="ECO:0000313" key="2">
    <source>
        <dbReference type="Proteomes" id="UP000095472"/>
    </source>
</evidence>
<name>A0ACD5H2Z3_9CYAN</name>
<organism evidence="1 2">
    <name type="scientific">Desertifilum tharense IPPAS B-1220</name>
    <dbReference type="NCBI Taxonomy" id="1781255"/>
    <lineage>
        <taxon>Bacteria</taxon>
        <taxon>Bacillati</taxon>
        <taxon>Cyanobacteriota</taxon>
        <taxon>Cyanophyceae</taxon>
        <taxon>Desertifilales</taxon>
        <taxon>Desertifilaceae</taxon>
        <taxon>Desertifilum</taxon>
    </lineage>
</organism>
<dbReference type="Proteomes" id="UP000095472">
    <property type="component" value="Chromosome"/>
</dbReference>
<dbReference type="EMBL" id="CP182909">
    <property type="protein sequence ID" value="XPM67442.1"/>
    <property type="molecule type" value="Genomic_DNA"/>
</dbReference>
<protein>
    <submittedName>
        <fullName evidence="1">Uncharacterized protein</fullName>
    </submittedName>
</protein>
<sequence>MLQSHFPLSTQHSALNYGALKTLAMGYPSTPDRNSYRLPAIGGGRSDSHLANQLDLGNFYDRLSRVALVIGAVDKTRL</sequence>
<reference evidence="1 2" key="1">
    <citation type="journal article" date="2016" name="Genome Announc.">
        <title>Draft Genome Sequence of the Thermotolerant Cyanobacterium Desertifilum sp. IPPAS B-1220.</title>
        <authorList>
            <person name="Mironov K.S."/>
            <person name="Sinetova M.A."/>
            <person name="Bolatkhan K."/>
            <person name="Zayadan B.K."/>
            <person name="Ustinova V.V."/>
            <person name="Kupriyanova E.V."/>
            <person name="Skrypnik A.N."/>
            <person name="Gogoleva N.E."/>
            <person name="Gogolev Y.V."/>
            <person name="Los D.A."/>
        </authorList>
    </citation>
    <scope>NUCLEOTIDE SEQUENCE [LARGE SCALE GENOMIC DNA]</scope>
    <source>
        <strain evidence="1 2">IPPAS B-1220</strain>
    </source>
</reference>
<keyword evidence="2" id="KW-1185">Reference proteome</keyword>
<gene>
    <name evidence="1" type="ORF">BH720_034915</name>
</gene>